<dbReference type="InterPro" id="IPR014720">
    <property type="entry name" value="dsRBD_dom"/>
</dbReference>
<protein>
    <recommendedName>
        <fullName evidence="4">DRBM domain-containing protein</fullName>
    </recommendedName>
</protein>
<dbReference type="GO" id="GO:0070877">
    <property type="term" value="C:microprocessor complex"/>
    <property type="evidence" value="ECO:0007669"/>
    <property type="project" value="InterPro"/>
</dbReference>
<feature type="domain" description="DRBM" evidence="4">
    <location>
        <begin position="674"/>
        <end position="741"/>
    </location>
</feature>
<keyword evidence="1" id="KW-0694">RNA-binding</keyword>
<dbReference type="SMART" id="SM00358">
    <property type="entry name" value="DSRM"/>
    <property type="match status" value="1"/>
</dbReference>
<evidence type="ECO:0000313" key="5">
    <source>
        <dbReference type="EMBL" id="TMW66375.1"/>
    </source>
</evidence>
<dbReference type="EMBL" id="SPLM01000036">
    <property type="protein sequence ID" value="TMW66375.1"/>
    <property type="molecule type" value="Genomic_DNA"/>
</dbReference>
<name>A0A8K1FJS6_PYTOL</name>
<dbReference type="AlphaFoldDB" id="A0A8K1FJS6"/>
<feature type="region of interest" description="Disordered" evidence="3">
    <location>
        <begin position="608"/>
        <end position="654"/>
    </location>
</feature>
<dbReference type="Proteomes" id="UP000794436">
    <property type="component" value="Unassembled WGS sequence"/>
</dbReference>
<dbReference type="Gene3D" id="3.30.160.20">
    <property type="match status" value="2"/>
</dbReference>
<feature type="compositionally biased region" description="Basic and acidic residues" evidence="3">
    <location>
        <begin position="69"/>
        <end position="87"/>
    </location>
</feature>
<feature type="compositionally biased region" description="Acidic residues" evidence="3">
    <location>
        <begin position="300"/>
        <end position="315"/>
    </location>
</feature>
<dbReference type="GO" id="GO:0003725">
    <property type="term" value="F:double-stranded RNA binding"/>
    <property type="evidence" value="ECO:0007669"/>
    <property type="project" value="TreeGrafter"/>
</dbReference>
<dbReference type="GO" id="GO:0070878">
    <property type="term" value="F:primary miRNA binding"/>
    <property type="evidence" value="ECO:0007669"/>
    <property type="project" value="TreeGrafter"/>
</dbReference>
<feature type="compositionally biased region" description="Low complexity" evidence="3">
    <location>
        <begin position="610"/>
        <end position="633"/>
    </location>
</feature>
<evidence type="ECO:0000256" key="2">
    <source>
        <dbReference type="SAM" id="Coils"/>
    </source>
</evidence>
<dbReference type="InterPro" id="IPR040375">
    <property type="entry name" value="DGCR8"/>
</dbReference>
<organism evidence="5 6">
    <name type="scientific">Pythium oligandrum</name>
    <name type="common">Mycoparasitic fungus</name>
    <dbReference type="NCBI Taxonomy" id="41045"/>
    <lineage>
        <taxon>Eukaryota</taxon>
        <taxon>Sar</taxon>
        <taxon>Stramenopiles</taxon>
        <taxon>Oomycota</taxon>
        <taxon>Peronosporomycetes</taxon>
        <taxon>Pythiales</taxon>
        <taxon>Pythiaceae</taxon>
        <taxon>Pythium</taxon>
    </lineage>
</organism>
<feature type="region of interest" description="Disordered" evidence="3">
    <location>
        <begin position="764"/>
        <end position="848"/>
    </location>
</feature>
<feature type="compositionally biased region" description="Basic and acidic residues" evidence="3">
    <location>
        <begin position="23"/>
        <end position="42"/>
    </location>
</feature>
<dbReference type="SUPFAM" id="SSF54768">
    <property type="entry name" value="dsRNA-binding domain-like"/>
    <property type="match status" value="2"/>
</dbReference>
<dbReference type="GO" id="GO:0020037">
    <property type="term" value="F:heme binding"/>
    <property type="evidence" value="ECO:0007669"/>
    <property type="project" value="InterPro"/>
</dbReference>
<accession>A0A8K1FJS6</accession>
<feature type="compositionally biased region" description="Basic and acidic residues" evidence="3">
    <location>
        <begin position="94"/>
        <end position="110"/>
    </location>
</feature>
<feature type="compositionally biased region" description="Acidic residues" evidence="3">
    <location>
        <begin position="54"/>
        <end position="66"/>
    </location>
</feature>
<gene>
    <name evidence="5" type="ORF">Poli38472_004140</name>
</gene>
<sequence>MTPPSRSSLAGSASERIAGGFLHEPDEKSSTSHRTEESDTTTRRHSVTMRLEFPDDDDDDEDDECTSEGGDRERSVHEEKHRSHDVSEATSISEKSDYSSDPEHKADRPLEAVSESEEVIQLRCELQAMREQVYLLQKMTQDVTPTEKQLVRGKHVERIEKRLSFSGISPVKKTPGSYDVIEMPDDGSPFTDKWSVSTQSELDHTFHEATASEDPELLQRVQKLGEENAELKRKLEARSELSDNNQIDELNEKLSTLESENARLRANLVLYEEENVRLHAAIAAMDKPDLSSSRSVDPENTLEEENQGTAAEDELGIAGTGPPTEVNHTRCEEKIHELWQTIKTLKTYVETFRIEIEDLTVQRNEALASANQAWEQNAQLAGNNNPQQRIKYLHQLKKENSELVEKVRVLQSRLTRRQLKGLNEDATSSRRSSIASSVTEVEQPGEVDYDGEPSDNESDIGRSELFKRMWAHNKKLEGEIDTHTSKKRKANEALGKPEPVFEVRGRVGNDLPLVEIDGSVLESPEGKTVHAFLREVASVAWRAVPQYYFTKTDDLQNPVACWVRINHRKYANMARSTKPLAKEAAAEAVLEEHLPGYWTDLMKEGRVGKQAQLQQQHQPQQQQDQQQQPQSQQKAAEKKTPVEHEPSMSLDDFKKLTIDDPRVLQACMELSIKTPAQVLQEYQNRNRGISINYNTVPTEKDGAKLFKTIVTAGSTAAEGTASTKKVAKQLAAQSLLALLHHPRFKCYHDVVDLYSSFNKGNHATAGALPQPLVKTEPPNGSYGRQSPSKKARRTLPTNVSGSSAGGSHHARNGMPRNGWDGYHGYGVPPNPGPGAGWQQQQQPSENGMAYAAKRERIVEYSTTPSAYGGYYGGGDGWGYGQGQQYYQYNPSAYHPPAAAGPFPPSMEGGLAQSYGSRDPRARPFNRSEVKDAASANLLARCVISLSVYNLSLTFS</sequence>
<evidence type="ECO:0000313" key="6">
    <source>
        <dbReference type="Proteomes" id="UP000794436"/>
    </source>
</evidence>
<dbReference type="OrthoDB" id="65894at2759"/>
<proteinExistence type="predicted"/>
<feature type="region of interest" description="Disordered" evidence="3">
    <location>
        <begin position="287"/>
        <end position="327"/>
    </location>
</feature>
<dbReference type="GO" id="GO:0042802">
    <property type="term" value="F:identical protein binding"/>
    <property type="evidence" value="ECO:0007669"/>
    <property type="project" value="InterPro"/>
</dbReference>
<dbReference type="FunFam" id="3.30.160.20:FF:000205">
    <property type="entry name" value="Uncharacterized protein"/>
    <property type="match status" value="1"/>
</dbReference>
<keyword evidence="2" id="KW-0175">Coiled coil</keyword>
<evidence type="ECO:0000256" key="1">
    <source>
        <dbReference type="PROSITE-ProRule" id="PRU00266"/>
    </source>
</evidence>
<dbReference type="PROSITE" id="PS50137">
    <property type="entry name" value="DS_RBD"/>
    <property type="match status" value="1"/>
</dbReference>
<feature type="compositionally biased region" description="Polar residues" evidence="3">
    <location>
        <begin position="1"/>
        <end position="11"/>
    </location>
</feature>
<dbReference type="GO" id="GO:0031053">
    <property type="term" value="P:primary miRNA processing"/>
    <property type="evidence" value="ECO:0007669"/>
    <property type="project" value="InterPro"/>
</dbReference>
<feature type="compositionally biased region" description="Acidic residues" evidence="3">
    <location>
        <begin position="443"/>
        <end position="458"/>
    </location>
</feature>
<feature type="compositionally biased region" description="Basic and acidic residues" evidence="3">
    <location>
        <begin position="635"/>
        <end position="654"/>
    </location>
</feature>
<evidence type="ECO:0000256" key="3">
    <source>
        <dbReference type="SAM" id="MobiDB-lite"/>
    </source>
</evidence>
<dbReference type="CDD" id="cd00048">
    <property type="entry name" value="DSRM_SF"/>
    <property type="match status" value="1"/>
</dbReference>
<reference evidence="5" key="1">
    <citation type="submission" date="2019-03" db="EMBL/GenBank/DDBJ databases">
        <title>Long read genome sequence of the mycoparasitic Pythium oligandrum ATCC 38472 isolated from sugarbeet rhizosphere.</title>
        <authorList>
            <person name="Gaulin E."/>
        </authorList>
    </citation>
    <scope>NUCLEOTIDE SEQUENCE</scope>
    <source>
        <strain evidence="5">ATCC 38472_TT</strain>
    </source>
</reference>
<comment type="caution">
    <text evidence="5">The sequence shown here is derived from an EMBL/GenBank/DDBJ whole genome shotgun (WGS) entry which is preliminary data.</text>
</comment>
<dbReference type="Pfam" id="PF00035">
    <property type="entry name" value="dsrm"/>
    <property type="match status" value="1"/>
</dbReference>
<keyword evidence="6" id="KW-1185">Reference proteome</keyword>
<feature type="coiled-coil region" evidence="2">
    <location>
        <begin position="221"/>
        <end position="281"/>
    </location>
</feature>
<evidence type="ECO:0000259" key="4">
    <source>
        <dbReference type="PROSITE" id="PS50137"/>
    </source>
</evidence>
<dbReference type="PANTHER" id="PTHR13482:SF3">
    <property type="entry name" value="MICROPROCESSOR COMPLEX SUBUNIT DGCR8"/>
    <property type="match status" value="1"/>
</dbReference>
<feature type="region of interest" description="Disordered" evidence="3">
    <location>
        <begin position="1"/>
        <end position="114"/>
    </location>
</feature>
<dbReference type="PANTHER" id="PTHR13482">
    <property type="entry name" value="MICRORNA PROCESSOR COMPLEX SUBUNIT DGCR8"/>
    <property type="match status" value="1"/>
</dbReference>
<feature type="region of interest" description="Disordered" evidence="3">
    <location>
        <begin position="421"/>
        <end position="458"/>
    </location>
</feature>